<dbReference type="PANTHER" id="PTHR30075">
    <property type="entry name" value="GLYCYL-TRNA SYNTHETASE"/>
    <property type="match status" value="1"/>
</dbReference>
<dbReference type="EMBL" id="MLOK01000037">
    <property type="protein sequence ID" value="OIM21317.1"/>
    <property type="molecule type" value="Genomic_DNA"/>
</dbReference>
<keyword evidence="3 10" id="KW-0963">Cytoplasm</keyword>
<evidence type="ECO:0000256" key="4">
    <source>
        <dbReference type="ARBA" id="ARBA00022598"/>
    </source>
</evidence>
<evidence type="ECO:0000313" key="12">
    <source>
        <dbReference type="Proteomes" id="UP000181728"/>
    </source>
</evidence>
<evidence type="ECO:0000256" key="5">
    <source>
        <dbReference type="ARBA" id="ARBA00022741"/>
    </source>
</evidence>
<dbReference type="InterPro" id="IPR015944">
    <property type="entry name" value="Gly-tRNA-synth_bsu"/>
</dbReference>
<dbReference type="GO" id="GO:0004820">
    <property type="term" value="F:glycine-tRNA ligase activity"/>
    <property type="evidence" value="ECO:0007669"/>
    <property type="project" value="UniProtKB-UniRule"/>
</dbReference>
<protein>
    <recommendedName>
        <fullName evidence="10">Glycine--tRNA ligase beta subunit</fullName>
        <ecNumber evidence="10">6.1.1.14</ecNumber>
    </recommendedName>
    <alternativeName>
        <fullName evidence="10">Glycyl-tRNA synthetase beta subunit</fullName>
        <shortName evidence="10">GlyRS</shortName>
    </alternativeName>
</protein>
<sequence length="689" mass="78790">MADYLLEIGLEEIPAHLVTESENQLIERIKNFFSDNLLDYKKIQAFSTPRRLAVLVHDLSNYSQSKDEELRGPSLKVAKDESGNWSRAAEGFARSQGTSPAEFDERDGYVYLNKHIEGVSAEEILKKIGIEVVEKMKFSTYMKWADFKLEYVRPIRWLVSLFDSKIVPFQILDVKANRFTRGHRFLSGGKISISEAGDYEETLNNAYVIVDAKVRKNSIRNQIRKIADTNDWNLHVDPDLLEEVNNIVEYPTAFAGVFDDKYLNLPEIVLTTSMRDNQRFFYVTNKQGKILPHFISVRNGDSNQIENVVKGNEKVLVARLEDAEFFFEEDQKHNIDFFMKKAERLVFHEKIGTMTEHMKRVEKIAALLANQLAFNDQEKKDLKRAANIYKFDLTTAMVGEFAELQGTMAGIYAKIFGENQTVCQALSEQYLPTSSEGDLPKSKVGAMLALADKLDTLFSFFTAGIIPSGSNDPYGLRRAALGIVRIIGQQKWNFSVRKLLHSLKTAVDKHEDGFLIDFADTKEISRKVIEFFLDRIRQQSSDIRYDLLDASTGKVNEGIINYIFKRVRILASHVADPDFRDVIEALTRVQNLAEKNKSNVEIDPELFVTNSEKRLYQLTKDKDPIVLLSKGDHTVYQFLASLKEPINNYFDENMIMDKNPIIKNNRVAQINLLNNLISSLGDLRKVVVK</sequence>
<dbReference type="InterPro" id="IPR006194">
    <property type="entry name" value="Gly-tRNA-synth_heterodimer"/>
</dbReference>
<evidence type="ECO:0000256" key="6">
    <source>
        <dbReference type="ARBA" id="ARBA00022840"/>
    </source>
</evidence>
<comment type="caution">
    <text evidence="11">The sequence shown here is derived from an EMBL/GenBank/DDBJ whole genome shotgun (WGS) entry which is preliminary data.</text>
</comment>
<evidence type="ECO:0000256" key="10">
    <source>
        <dbReference type="HAMAP-Rule" id="MF_00255"/>
    </source>
</evidence>
<comment type="subcellular location">
    <subcellularLocation>
        <location evidence="1 10">Cytoplasm</location>
    </subcellularLocation>
</comment>
<dbReference type="InterPro" id="IPR008909">
    <property type="entry name" value="DALR_anticod-bd"/>
</dbReference>
<dbReference type="SUPFAM" id="SSF109604">
    <property type="entry name" value="HD-domain/PDEase-like"/>
    <property type="match status" value="1"/>
</dbReference>
<evidence type="ECO:0000256" key="1">
    <source>
        <dbReference type="ARBA" id="ARBA00004496"/>
    </source>
</evidence>
<keyword evidence="8 10" id="KW-0030">Aminoacyl-tRNA synthetase</keyword>
<keyword evidence="5 10" id="KW-0547">Nucleotide-binding</keyword>
<dbReference type="EC" id="6.1.1.14" evidence="10"/>
<dbReference type="Pfam" id="PF05746">
    <property type="entry name" value="DALR_1"/>
    <property type="match status" value="1"/>
</dbReference>
<comment type="catalytic activity">
    <reaction evidence="9 10">
        <text>tRNA(Gly) + glycine + ATP = glycyl-tRNA(Gly) + AMP + diphosphate</text>
        <dbReference type="Rhea" id="RHEA:16013"/>
        <dbReference type="Rhea" id="RHEA-COMP:9664"/>
        <dbReference type="Rhea" id="RHEA-COMP:9683"/>
        <dbReference type="ChEBI" id="CHEBI:30616"/>
        <dbReference type="ChEBI" id="CHEBI:33019"/>
        <dbReference type="ChEBI" id="CHEBI:57305"/>
        <dbReference type="ChEBI" id="CHEBI:78442"/>
        <dbReference type="ChEBI" id="CHEBI:78522"/>
        <dbReference type="ChEBI" id="CHEBI:456215"/>
        <dbReference type="EC" id="6.1.1.14"/>
    </reaction>
</comment>
<dbReference type="GO" id="GO:0004814">
    <property type="term" value="F:arginine-tRNA ligase activity"/>
    <property type="evidence" value="ECO:0007669"/>
    <property type="project" value="InterPro"/>
</dbReference>
<dbReference type="NCBIfam" id="TIGR00211">
    <property type="entry name" value="glyS"/>
    <property type="match status" value="1"/>
</dbReference>
<keyword evidence="7 10" id="KW-0648">Protein biosynthesis</keyword>
<dbReference type="HAMAP" id="MF_00255">
    <property type="entry name" value="Gly_tRNA_synth_beta"/>
    <property type="match status" value="1"/>
</dbReference>
<comment type="similarity">
    <text evidence="2 10">Belongs to the class-II aminoacyl-tRNA synthetase family.</text>
</comment>
<evidence type="ECO:0000256" key="3">
    <source>
        <dbReference type="ARBA" id="ARBA00022490"/>
    </source>
</evidence>
<dbReference type="GO" id="GO:0006426">
    <property type="term" value="P:glycyl-tRNA aminoacylation"/>
    <property type="evidence" value="ECO:0007669"/>
    <property type="project" value="UniProtKB-UniRule"/>
</dbReference>
<accession>A0A483BSS8</accession>
<dbReference type="AlphaFoldDB" id="A0A483BSS8"/>
<dbReference type="GO" id="GO:0005829">
    <property type="term" value="C:cytosol"/>
    <property type="evidence" value="ECO:0007669"/>
    <property type="project" value="TreeGrafter"/>
</dbReference>
<evidence type="ECO:0000256" key="9">
    <source>
        <dbReference type="ARBA" id="ARBA00047937"/>
    </source>
</evidence>
<gene>
    <name evidence="10" type="primary">glyS</name>
    <name evidence="11" type="ORF">ATX59_04810</name>
</gene>
<keyword evidence="6 10" id="KW-0067">ATP-binding</keyword>
<proteinExistence type="inferred from homology"/>
<evidence type="ECO:0000313" key="11">
    <source>
        <dbReference type="EMBL" id="OIM21317.1"/>
    </source>
</evidence>
<name>A0A483BSS8_OENOE</name>
<dbReference type="PANTHER" id="PTHR30075:SF2">
    <property type="entry name" value="GLYCINE--TRNA LIGASE, CHLOROPLASTIC_MITOCHONDRIAL 2"/>
    <property type="match status" value="1"/>
</dbReference>
<evidence type="ECO:0000256" key="7">
    <source>
        <dbReference type="ARBA" id="ARBA00022917"/>
    </source>
</evidence>
<dbReference type="Proteomes" id="UP000181728">
    <property type="component" value="Unassembled WGS sequence"/>
</dbReference>
<evidence type="ECO:0000256" key="2">
    <source>
        <dbReference type="ARBA" id="ARBA00008226"/>
    </source>
</evidence>
<dbReference type="Pfam" id="PF02092">
    <property type="entry name" value="tRNA_synt_2f"/>
    <property type="match status" value="1"/>
</dbReference>
<dbReference type="GO" id="GO:0006420">
    <property type="term" value="P:arginyl-tRNA aminoacylation"/>
    <property type="evidence" value="ECO:0007669"/>
    <property type="project" value="InterPro"/>
</dbReference>
<dbReference type="PROSITE" id="PS50861">
    <property type="entry name" value="AA_TRNA_LIGASE_II_GLYAB"/>
    <property type="match status" value="1"/>
</dbReference>
<comment type="subunit">
    <text evidence="10">Tetramer of two alpha and two beta subunits.</text>
</comment>
<keyword evidence="4 10" id="KW-0436">Ligase</keyword>
<dbReference type="PRINTS" id="PR01045">
    <property type="entry name" value="TRNASYNTHGB"/>
</dbReference>
<dbReference type="GO" id="GO:0005524">
    <property type="term" value="F:ATP binding"/>
    <property type="evidence" value="ECO:0007669"/>
    <property type="project" value="UniProtKB-UniRule"/>
</dbReference>
<evidence type="ECO:0000256" key="8">
    <source>
        <dbReference type="ARBA" id="ARBA00023146"/>
    </source>
</evidence>
<organism evidence="11 12">
    <name type="scientific">Oenococcus oeni</name>
    <name type="common">Leuconostoc oenos</name>
    <dbReference type="NCBI Taxonomy" id="1247"/>
    <lineage>
        <taxon>Bacteria</taxon>
        <taxon>Bacillati</taxon>
        <taxon>Bacillota</taxon>
        <taxon>Bacilli</taxon>
        <taxon>Lactobacillales</taxon>
        <taxon>Lactobacillaceae</taxon>
        <taxon>Oenococcus</taxon>
    </lineage>
</organism>
<dbReference type="RefSeq" id="WP_071448955.1">
    <property type="nucleotide sequence ID" value="NZ_MLNF01000074.1"/>
</dbReference>
<reference evidence="11 12" key="1">
    <citation type="journal article" date="2016" name="BMC Genomics">
        <title>Consensus pan-genome assembly of the specialised wine bacterium Oenococcus oeni.</title>
        <authorList>
            <person name="Sternes P.R."/>
            <person name="Borneman A.R."/>
        </authorList>
    </citation>
    <scope>NUCLEOTIDE SEQUENCE [LARGE SCALE GENOMIC DNA]</scope>
    <source>
        <strain evidence="11 12">AWRIB661</strain>
    </source>
</reference>